<name>M5SJL6_9BACT</name>
<dbReference type="PATRIC" id="fig|1263868.3.peg.1592"/>
<proteinExistence type="predicted"/>
<sequence>MSDQFPQIYLGRHGETPWTITGQHTGSTDMPLTPKGEQNAAQLQSRLEGLRFAEVWTSPLQRAKRTCQLAGYGERANTVAELTEWDCGDYEGLTRSEIQEKNPGWNLFQDGCPNGESLTDVATRVTRVVERIRQLDDACLLFAHKHFLQVFAACWLGLPPDTGRHFFLGTAALSIVGYHHSRRDPVIRLWNDRSYLTDRMKKRTEWNAIRQG</sequence>
<reference evidence="3 4" key="1">
    <citation type="journal article" date="2013" name="Mar. Genomics">
        <title>Expression of sulfatases in Rhodopirellula baltica and the diversity of sulfatases in the genus Rhodopirellula.</title>
        <authorList>
            <person name="Wegner C.E."/>
            <person name="Richter-Heitmann T."/>
            <person name="Klindworth A."/>
            <person name="Klockow C."/>
            <person name="Richter M."/>
            <person name="Achstetter T."/>
            <person name="Glockner F.O."/>
            <person name="Harder J."/>
        </authorList>
    </citation>
    <scope>NUCLEOTIDE SEQUENCE [LARGE SCALE GENOMIC DNA]</scope>
    <source>
        <strain evidence="3 4">SH398</strain>
    </source>
</reference>
<feature type="binding site" evidence="2">
    <location>
        <begin position="25"/>
        <end position="26"/>
    </location>
    <ligand>
        <name>substrate</name>
    </ligand>
</feature>
<dbReference type="Gene3D" id="3.40.50.1240">
    <property type="entry name" value="Phosphoglycerate mutase-like"/>
    <property type="match status" value="1"/>
</dbReference>
<dbReference type="GO" id="GO:0070297">
    <property type="term" value="P:regulation of phosphorelay signal transduction system"/>
    <property type="evidence" value="ECO:0007669"/>
    <property type="project" value="TreeGrafter"/>
</dbReference>
<dbReference type="Pfam" id="PF00300">
    <property type="entry name" value="His_Phos_1"/>
    <property type="match status" value="1"/>
</dbReference>
<feature type="active site" description="Tele-phosphohistidine intermediate" evidence="1">
    <location>
        <position position="13"/>
    </location>
</feature>
<dbReference type="STRING" id="1263868.RESH_01483"/>
<evidence type="ECO:0000313" key="4">
    <source>
        <dbReference type="Proteomes" id="UP000011996"/>
    </source>
</evidence>
<dbReference type="EMBL" id="ANOF01000054">
    <property type="protein sequence ID" value="EMI27922.1"/>
    <property type="molecule type" value="Genomic_DNA"/>
</dbReference>
<feature type="binding site" evidence="2">
    <location>
        <position position="62"/>
    </location>
    <ligand>
        <name>substrate</name>
    </ligand>
</feature>
<dbReference type="RefSeq" id="WP_008664987.1">
    <property type="nucleotide sequence ID" value="NZ_ANOF01000054.1"/>
</dbReference>
<dbReference type="SUPFAM" id="SSF53254">
    <property type="entry name" value="Phosphoglycerate mutase-like"/>
    <property type="match status" value="1"/>
</dbReference>
<feature type="active site" description="Proton donor/acceptor" evidence="1">
    <location>
        <position position="84"/>
    </location>
</feature>
<dbReference type="OrthoDB" id="9781415at2"/>
<protein>
    <submittedName>
        <fullName evidence="3">Phosphoglycerate mutase family protein</fullName>
    </submittedName>
</protein>
<dbReference type="GO" id="GO:0101006">
    <property type="term" value="F:protein histidine phosphatase activity"/>
    <property type="evidence" value="ECO:0007669"/>
    <property type="project" value="TreeGrafter"/>
</dbReference>
<comment type="caution">
    <text evidence="3">The sequence shown here is derived from an EMBL/GenBank/DDBJ whole genome shotgun (WGS) entry which is preliminary data.</text>
</comment>
<dbReference type="PANTHER" id="PTHR48100">
    <property type="entry name" value="BROAD-SPECIFICITY PHOSPHATASE YOR283W-RELATED"/>
    <property type="match status" value="1"/>
</dbReference>
<dbReference type="PANTHER" id="PTHR48100:SF15">
    <property type="entry name" value="SEDOHEPTULOSE 1,7-BISPHOSPHATASE"/>
    <property type="match status" value="1"/>
</dbReference>
<accession>M5SJL6</accession>
<dbReference type="SMART" id="SM00855">
    <property type="entry name" value="PGAM"/>
    <property type="match status" value="1"/>
</dbReference>
<organism evidence="3 4">
    <name type="scientific">Rhodopirellula europaea SH398</name>
    <dbReference type="NCBI Taxonomy" id="1263868"/>
    <lineage>
        <taxon>Bacteria</taxon>
        <taxon>Pseudomonadati</taxon>
        <taxon>Planctomycetota</taxon>
        <taxon>Planctomycetia</taxon>
        <taxon>Pirellulales</taxon>
        <taxon>Pirellulaceae</taxon>
        <taxon>Rhodopirellula</taxon>
    </lineage>
</organism>
<gene>
    <name evidence="3" type="ORF">RESH_01483</name>
</gene>
<dbReference type="InterPro" id="IPR029033">
    <property type="entry name" value="His_PPase_superfam"/>
</dbReference>
<dbReference type="CDD" id="cd07067">
    <property type="entry name" value="HP_PGM_like"/>
    <property type="match status" value="1"/>
</dbReference>
<evidence type="ECO:0000256" key="2">
    <source>
        <dbReference type="PIRSR" id="PIRSR613078-2"/>
    </source>
</evidence>
<dbReference type="AlphaFoldDB" id="M5SJL6"/>
<dbReference type="InterPro" id="IPR050275">
    <property type="entry name" value="PGM_Phosphatase"/>
</dbReference>
<evidence type="ECO:0000313" key="3">
    <source>
        <dbReference type="EMBL" id="EMI27922.1"/>
    </source>
</evidence>
<evidence type="ECO:0000256" key="1">
    <source>
        <dbReference type="PIRSR" id="PIRSR613078-1"/>
    </source>
</evidence>
<dbReference type="Proteomes" id="UP000011996">
    <property type="component" value="Unassembled WGS sequence"/>
</dbReference>
<dbReference type="InterPro" id="IPR013078">
    <property type="entry name" value="His_Pase_superF_clade-1"/>
</dbReference>